<dbReference type="OrthoDB" id="9802808at2"/>
<dbReference type="InterPro" id="IPR002288">
    <property type="entry name" value="DNA_gyrase_B_C"/>
</dbReference>
<evidence type="ECO:0000256" key="2">
    <source>
        <dbReference type="ARBA" id="ARBA00001946"/>
    </source>
</evidence>
<dbReference type="CDD" id="cd00822">
    <property type="entry name" value="TopoII_Trans_DNA_gyrase"/>
    <property type="match status" value="1"/>
</dbReference>
<keyword evidence="11 14" id="KW-0413">Isomerase</keyword>
<accession>A0A2H3NQI7</accession>
<dbReference type="InterPro" id="IPR013760">
    <property type="entry name" value="Topo_IIA-like_dom_sf"/>
</dbReference>
<evidence type="ECO:0000256" key="3">
    <source>
        <dbReference type="ARBA" id="ARBA00010708"/>
    </source>
</evidence>
<comment type="cofactor">
    <cofactor evidence="2">
        <name>Mg(2+)</name>
        <dbReference type="ChEBI" id="CHEBI:18420"/>
    </cofactor>
</comment>
<dbReference type="GO" id="GO:0005524">
    <property type="term" value="F:ATP binding"/>
    <property type="evidence" value="ECO:0007669"/>
    <property type="project" value="UniProtKB-KW"/>
</dbReference>
<feature type="domain" description="Toprim" evidence="13">
    <location>
        <begin position="424"/>
        <end position="538"/>
    </location>
</feature>
<organism evidence="14 15">
    <name type="scientific">Longimonas halophila</name>
    <dbReference type="NCBI Taxonomy" id="1469170"/>
    <lineage>
        <taxon>Bacteria</taxon>
        <taxon>Pseudomonadati</taxon>
        <taxon>Rhodothermota</taxon>
        <taxon>Rhodothermia</taxon>
        <taxon>Rhodothermales</taxon>
        <taxon>Salisaetaceae</taxon>
        <taxon>Longimonas</taxon>
    </lineage>
</organism>
<protein>
    <recommendedName>
        <fullName evidence="4">DNA topoisomerase (ATP-hydrolyzing)</fullName>
        <ecNumber evidence="4">5.6.2.2</ecNumber>
    </recommendedName>
</protein>
<dbReference type="InterPro" id="IPR000565">
    <property type="entry name" value="Topo_IIA_B"/>
</dbReference>
<dbReference type="Pfam" id="PF00204">
    <property type="entry name" value="DNA_gyraseB"/>
    <property type="match status" value="1"/>
</dbReference>
<dbReference type="InterPro" id="IPR001241">
    <property type="entry name" value="Topo_IIA"/>
</dbReference>
<dbReference type="GO" id="GO:0003918">
    <property type="term" value="F:DNA topoisomerase type II (double strand cut, ATP-hydrolyzing) activity"/>
    <property type="evidence" value="ECO:0007669"/>
    <property type="project" value="UniProtKB-EC"/>
</dbReference>
<dbReference type="PANTHER" id="PTHR45866">
    <property type="entry name" value="DNA GYRASE/TOPOISOMERASE SUBUNIT B"/>
    <property type="match status" value="1"/>
</dbReference>
<dbReference type="FunFam" id="3.30.565.10:FF:000002">
    <property type="entry name" value="DNA gyrase subunit B"/>
    <property type="match status" value="1"/>
</dbReference>
<dbReference type="Pfam" id="PF01751">
    <property type="entry name" value="Toprim"/>
    <property type="match status" value="1"/>
</dbReference>
<comment type="catalytic activity">
    <reaction evidence="1">
        <text>ATP-dependent breakage, passage and rejoining of double-stranded DNA.</text>
        <dbReference type="EC" id="5.6.2.2"/>
    </reaction>
</comment>
<keyword evidence="6" id="KW-0547">Nucleotide-binding</keyword>
<dbReference type="AlphaFoldDB" id="A0A2H3NQI7"/>
<evidence type="ECO:0000256" key="1">
    <source>
        <dbReference type="ARBA" id="ARBA00000185"/>
    </source>
</evidence>
<comment type="caution">
    <text evidence="14">The sequence shown here is derived from an EMBL/GenBank/DDBJ whole genome shotgun (WGS) entry which is preliminary data.</text>
</comment>
<evidence type="ECO:0000256" key="6">
    <source>
        <dbReference type="ARBA" id="ARBA00022741"/>
    </source>
</evidence>
<keyword evidence="8" id="KW-0460">Magnesium</keyword>
<dbReference type="PROSITE" id="PS00177">
    <property type="entry name" value="TOPOISOMERASE_II"/>
    <property type="match status" value="1"/>
</dbReference>
<keyword evidence="10" id="KW-0238">DNA-binding</keyword>
<dbReference type="PRINTS" id="PR00418">
    <property type="entry name" value="TPI2FAMILY"/>
</dbReference>
<evidence type="ECO:0000256" key="8">
    <source>
        <dbReference type="ARBA" id="ARBA00022842"/>
    </source>
</evidence>
<evidence type="ECO:0000256" key="12">
    <source>
        <dbReference type="SAM" id="MobiDB-lite"/>
    </source>
</evidence>
<dbReference type="InterPro" id="IPR036890">
    <property type="entry name" value="HATPase_C_sf"/>
</dbReference>
<evidence type="ECO:0000313" key="15">
    <source>
        <dbReference type="Proteomes" id="UP000221024"/>
    </source>
</evidence>
<dbReference type="SUPFAM" id="SSF55874">
    <property type="entry name" value="ATPase domain of HSP90 chaperone/DNA topoisomerase II/histidine kinase"/>
    <property type="match status" value="1"/>
</dbReference>
<dbReference type="Gene3D" id="3.30.565.10">
    <property type="entry name" value="Histidine kinase-like ATPase, C-terminal domain"/>
    <property type="match status" value="1"/>
</dbReference>
<dbReference type="NCBIfam" id="NF004189">
    <property type="entry name" value="PRK05644.1"/>
    <property type="match status" value="1"/>
</dbReference>
<sequence length="645" mass="71636">MPDTTTYTGKDIQVLEGLEPVRKRPGMYIGGTGKPGLHHMLWEVVDNAVDEATNGYASYIDVVLHEDGQSMTVRDNGRGIPIDVHPEKGISTLQLILTTLHSGGKFDGSNYITSGGLHGVGASVVNALSEEMIATVKRDGGSYRQQYRAGTPLGDVVRIEDDPHGTGTEIFFRPDAEIFESTTFDAAWIKETLKVKTFLNRSLKIVFKDEVNDERHVFQHEGGIVEYLEHILEDLQVAPIHDDVFSLVDDDFEGDGRLEVTLQWTDAPKPKILSYVNGIPTQDGGTHEQGLRRAVRTTLRAYMDTHDLVPHRLDIASDDTREGLVAIVNLFHVDPQFQGQTKDKLNNPEVRSQVSSSVRVELEQYLNDHPTTGEAIATRVIQAAKARKASRSAASRARKSSSTSRRLNLPGKLADCSSDVPSECELFIVEGDSAGGSAKQARDRATQAVLPLRGKVLNAEQASLKRVQNNKELSNIVQALGCGLGEGFNLNHLRYYKIILLMDADSDGHHISTLLLTFFYRYLTPLIEGGYVYIAQPPLYRIDAGKDTHWALDDAQRDAIIDEIKSDGRNLNVDIQRFKGLGEMMPKTLNATTLDRDKRRLLEVTIPDTERLHTEQTITDLMGRDTSARFNFIMQHATEADELDV</sequence>
<dbReference type="GO" id="GO:0003677">
    <property type="term" value="F:DNA binding"/>
    <property type="evidence" value="ECO:0007669"/>
    <property type="project" value="UniProtKB-KW"/>
</dbReference>
<dbReference type="Pfam" id="PF00986">
    <property type="entry name" value="DNA_gyraseB_C"/>
    <property type="match status" value="1"/>
</dbReference>
<dbReference type="PROSITE" id="PS50880">
    <property type="entry name" value="TOPRIM"/>
    <property type="match status" value="1"/>
</dbReference>
<feature type="compositionally biased region" description="Low complexity" evidence="12">
    <location>
        <begin position="391"/>
        <end position="406"/>
    </location>
</feature>
<proteinExistence type="inferred from homology"/>
<keyword evidence="9" id="KW-0799">Topoisomerase</keyword>
<evidence type="ECO:0000256" key="7">
    <source>
        <dbReference type="ARBA" id="ARBA00022840"/>
    </source>
</evidence>
<dbReference type="SMART" id="SM00387">
    <property type="entry name" value="HATPase_c"/>
    <property type="match status" value="1"/>
</dbReference>
<dbReference type="Pfam" id="PF02518">
    <property type="entry name" value="HATPase_c"/>
    <property type="match status" value="1"/>
</dbReference>
<evidence type="ECO:0000313" key="14">
    <source>
        <dbReference type="EMBL" id="PEN09457.1"/>
    </source>
</evidence>
<evidence type="ECO:0000256" key="11">
    <source>
        <dbReference type="ARBA" id="ARBA00023235"/>
    </source>
</evidence>
<gene>
    <name evidence="14" type="ORF">CRI93_01650</name>
</gene>
<dbReference type="CDD" id="cd16928">
    <property type="entry name" value="HATPase_GyrB-like"/>
    <property type="match status" value="1"/>
</dbReference>
<dbReference type="InterPro" id="IPR014721">
    <property type="entry name" value="Ribsml_uS5_D2-typ_fold_subgr"/>
</dbReference>
<dbReference type="GO" id="GO:0006265">
    <property type="term" value="P:DNA topological change"/>
    <property type="evidence" value="ECO:0007669"/>
    <property type="project" value="InterPro"/>
</dbReference>
<dbReference type="Gene3D" id="3.40.50.670">
    <property type="match status" value="1"/>
</dbReference>
<dbReference type="SMART" id="SM00433">
    <property type="entry name" value="TOP2c"/>
    <property type="match status" value="1"/>
</dbReference>
<evidence type="ECO:0000256" key="9">
    <source>
        <dbReference type="ARBA" id="ARBA00023029"/>
    </source>
</evidence>
<dbReference type="Proteomes" id="UP000221024">
    <property type="component" value="Unassembled WGS sequence"/>
</dbReference>
<evidence type="ECO:0000256" key="4">
    <source>
        <dbReference type="ARBA" id="ARBA00012895"/>
    </source>
</evidence>
<dbReference type="GO" id="GO:0046872">
    <property type="term" value="F:metal ion binding"/>
    <property type="evidence" value="ECO:0007669"/>
    <property type="project" value="UniProtKB-KW"/>
</dbReference>
<dbReference type="EMBL" id="PDEP01000001">
    <property type="protein sequence ID" value="PEN09457.1"/>
    <property type="molecule type" value="Genomic_DNA"/>
</dbReference>
<name>A0A2H3NQI7_9BACT</name>
<reference evidence="14 15" key="1">
    <citation type="submission" date="2017-10" db="EMBL/GenBank/DDBJ databases">
        <title>Draft genome of Longimonas halophila.</title>
        <authorList>
            <person name="Goh K.M."/>
            <person name="Shamsir M.S."/>
            <person name="Lim S.W."/>
        </authorList>
    </citation>
    <scope>NUCLEOTIDE SEQUENCE [LARGE SCALE GENOMIC DNA]</scope>
    <source>
        <strain evidence="14 15">KCTC 42399</strain>
    </source>
</reference>
<evidence type="ECO:0000259" key="13">
    <source>
        <dbReference type="PROSITE" id="PS50880"/>
    </source>
</evidence>
<dbReference type="InterPro" id="IPR018522">
    <property type="entry name" value="TopoIIA_CS"/>
</dbReference>
<dbReference type="InterPro" id="IPR020568">
    <property type="entry name" value="Ribosomal_Su5_D2-typ_SF"/>
</dbReference>
<dbReference type="InterPro" id="IPR003594">
    <property type="entry name" value="HATPase_dom"/>
</dbReference>
<comment type="similarity">
    <text evidence="3">Belongs to the type II topoisomerase GyrB family.</text>
</comment>
<dbReference type="InterPro" id="IPR013506">
    <property type="entry name" value="Topo_IIA_bsu_dom2"/>
</dbReference>
<keyword evidence="7" id="KW-0067">ATP-binding</keyword>
<dbReference type="RefSeq" id="WP_098060855.1">
    <property type="nucleotide sequence ID" value="NZ_PDEP01000001.1"/>
</dbReference>
<dbReference type="PRINTS" id="PR01159">
    <property type="entry name" value="DNAGYRASEB"/>
</dbReference>
<dbReference type="InterPro" id="IPR013759">
    <property type="entry name" value="Topo_IIA_B_C"/>
</dbReference>
<keyword evidence="15" id="KW-1185">Reference proteome</keyword>
<dbReference type="EC" id="5.6.2.2" evidence="4"/>
<evidence type="ECO:0000256" key="5">
    <source>
        <dbReference type="ARBA" id="ARBA00022723"/>
    </source>
</evidence>
<feature type="region of interest" description="Disordered" evidence="12">
    <location>
        <begin position="387"/>
        <end position="407"/>
    </location>
</feature>
<evidence type="ECO:0000256" key="10">
    <source>
        <dbReference type="ARBA" id="ARBA00023125"/>
    </source>
</evidence>
<dbReference type="SUPFAM" id="SSF56719">
    <property type="entry name" value="Type II DNA topoisomerase"/>
    <property type="match status" value="1"/>
</dbReference>
<keyword evidence="5" id="KW-0479">Metal-binding</keyword>
<dbReference type="InterPro" id="IPR006171">
    <property type="entry name" value="TOPRIM_dom"/>
</dbReference>
<dbReference type="SUPFAM" id="SSF54211">
    <property type="entry name" value="Ribosomal protein S5 domain 2-like"/>
    <property type="match status" value="1"/>
</dbReference>
<dbReference type="FunFam" id="3.40.50.670:FF:000001">
    <property type="entry name" value="DNA topoisomerase 2"/>
    <property type="match status" value="1"/>
</dbReference>
<dbReference type="PANTHER" id="PTHR45866:SF1">
    <property type="entry name" value="DNA GYRASE SUBUNIT B, MITOCHONDRIAL"/>
    <property type="match status" value="1"/>
</dbReference>
<dbReference type="Gene3D" id="3.30.230.10">
    <property type="match status" value="1"/>
</dbReference>